<evidence type="ECO:0000313" key="5">
    <source>
        <dbReference type="Proteomes" id="UP000232323"/>
    </source>
</evidence>
<evidence type="ECO:0000313" key="4">
    <source>
        <dbReference type="EMBL" id="GAX84521.1"/>
    </source>
</evidence>
<dbReference type="PROSITE" id="PS50927">
    <property type="entry name" value="BULB_LECTIN"/>
    <property type="match status" value="1"/>
</dbReference>
<feature type="chain" id="PRO_5012852089" description="Bulb-type lectin domain-containing protein" evidence="2">
    <location>
        <begin position="20"/>
        <end position="683"/>
    </location>
</feature>
<keyword evidence="2" id="KW-0732">Signal</keyword>
<feature type="region of interest" description="Disordered" evidence="1">
    <location>
        <begin position="595"/>
        <end position="617"/>
    </location>
</feature>
<dbReference type="PANTHER" id="PTHR45713">
    <property type="entry name" value="FTP DOMAIN-CONTAINING PROTEIN"/>
    <property type="match status" value="1"/>
</dbReference>
<protein>
    <recommendedName>
        <fullName evidence="3">Bulb-type lectin domain-containing protein</fullName>
    </recommendedName>
</protein>
<dbReference type="SUPFAM" id="SSF51110">
    <property type="entry name" value="alpha-D-mannose-specific plant lectins"/>
    <property type="match status" value="1"/>
</dbReference>
<dbReference type="InterPro" id="IPR051941">
    <property type="entry name" value="BG_Antigen-Binding_Lectin"/>
</dbReference>
<proteinExistence type="predicted"/>
<organism evidence="4 5">
    <name type="scientific">Chlamydomonas eustigma</name>
    <dbReference type="NCBI Taxonomy" id="1157962"/>
    <lineage>
        <taxon>Eukaryota</taxon>
        <taxon>Viridiplantae</taxon>
        <taxon>Chlorophyta</taxon>
        <taxon>core chlorophytes</taxon>
        <taxon>Chlorophyceae</taxon>
        <taxon>CS clade</taxon>
        <taxon>Chlamydomonadales</taxon>
        <taxon>Chlamydomonadaceae</taxon>
        <taxon>Chlamydomonas</taxon>
    </lineage>
</organism>
<dbReference type="PANTHER" id="PTHR45713:SF6">
    <property type="entry name" value="F5_8 TYPE C DOMAIN-CONTAINING PROTEIN"/>
    <property type="match status" value="1"/>
</dbReference>
<dbReference type="EMBL" id="BEGY01000127">
    <property type="protein sequence ID" value="GAX84521.1"/>
    <property type="molecule type" value="Genomic_DNA"/>
</dbReference>
<dbReference type="InterPro" id="IPR036426">
    <property type="entry name" value="Bulb-type_lectin_dom_sf"/>
</dbReference>
<dbReference type="Pfam" id="PF22633">
    <property type="entry name" value="F5_F8_type_C_2"/>
    <property type="match status" value="1"/>
</dbReference>
<feature type="domain" description="Bulb-type lectin" evidence="3">
    <location>
        <begin position="120"/>
        <end position="256"/>
    </location>
</feature>
<comment type="caution">
    <text evidence="4">The sequence shown here is derived from an EMBL/GenBank/DDBJ whole genome shotgun (WGS) entry which is preliminary data.</text>
</comment>
<dbReference type="SMART" id="SM00108">
    <property type="entry name" value="B_lectin"/>
    <property type="match status" value="1"/>
</dbReference>
<dbReference type="AlphaFoldDB" id="A0A250XN63"/>
<feature type="signal peptide" evidence="2">
    <location>
        <begin position="1"/>
        <end position="19"/>
    </location>
</feature>
<dbReference type="SUPFAM" id="SSF49785">
    <property type="entry name" value="Galactose-binding domain-like"/>
    <property type="match status" value="1"/>
</dbReference>
<evidence type="ECO:0000259" key="3">
    <source>
        <dbReference type="PROSITE" id="PS50927"/>
    </source>
</evidence>
<reference evidence="4 5" key="1">
    <citation type="submission" date="2017-08" db="EMBL/GenBank/DDBJ databases">
        <title>Acidophilic green algal genome provides insights into adaptation to an acidic environment.</title>
        <authorList>
            <person name="Hirooka S."/>
            <person name="Hirose Y."/>
            <person name="Kanesaki Y."/>
            <person name="Higuchi S."/>
            <person name="Fujiwara T."/>
            <person name="Onuma R."/>
            <person name="Era A."/>
            <person name="Ohbayashi R."/>
            <person name="Uzuka A."/>
            <person name="Nozaki H."/>
            <person name="Yoshikawa H."/>
            <person name="Miyagishima S.Y."/>
        </authorList>
    </citation>
    <scope>NUCLEOTIDE SEQUENCE [LARGE SCALE GENOMIC DNA]</scope>
    <source>
        <strain evidence="4 5">NIES-2499</strain>
    </source>
</reference>
<dbReference type="InterPro" id="IPR008979">
    <property type="entry name" value="Galactose-bd-like_sf"/>
</dbReference>
<dbReference type="CDD" id="cd00028">
    <property type="entry name" value="B_lectin"/>
    <property type="match status" value="1"/>
</dbReference>
<gene>
    <name evidence="4" type="ORF">CEUSTIGMA_g11942.t1</name>
</gene>
<dbReference type="OrthoDB" id="550804at2759"/>
<sequence length="683" mass="71093">MHRTRYLWLLSLLLAAVIAAVLMIKVDGFVVDWAALNAKGKRIECAGPNADPDVCGLPAKTCVSGGGGADPWCLEADANGGGLDVKHGEATLFQLSNTGDLWLQSQNGWVSSLQTQAPSSLSSSGLASLGVGQYLDSPGQRFTFILQTDGNAVVYPGSGSSLPGMSQRQGAVFATGTNTGGGSVAGYRVTMQSDGNLVVYNGSNTALWACCYGISNGASGVLNGGGGSPPFTLKLQDDGNLVVYSSDGVARWESTPPPPPGSSSNTGRYVFVSKDNWTANPNASAGAPWTHCLNIAEIQALDDNGNNIALNKTVTKSSGFSWNIGSPGDIFPGYLLVDGNTDNFAHTSCSDSESPWMLIDLGATYAVASIVIFNRVDCCQNRIENCQLQLLDANQQVVFSASPPITSGMTQNFKVTSGSPRLPQGAMTALNAGVGFGSAVSVLGPWNMGPWNNTGFPDTQAKWIWNDGNAASNAAVNVQINFNRVVSLPGTSSDPPVNVTANICTDDYSALRVNGKLIGDSNGGWGGSRPNTLSVVLLPGKNVIQLIARNTGGPAGILASFIGVSDGTVYARTDDAVGDERVDLSTRLVRDAAVGHSKGPDGCGTAPKHHPSHVPKDPQYGMCRLAAPDLQRDVSVVQEQDVVFAAADSVHAVPGQRFLEDQVELVVAHEPAEVRLAAAGPAM</sequence>
<name>A0A250XN63_9CHLO</name>
<dbReference type="InterPro" id="IPR001480">
    <property type="entry name" value="Bulb-type_lectin_dom"/>
</dbReference>
<evidence type="ECO:0000256" key="2">
    <source>
        <dbReference type="SAM" id="SignalP"/>
    </source>
</evidence>
<evidence type="ECO:0000256" key="1">
    <source>
        <dbReference type="SAM" id="MobiDB-lite"/>
    </source>
</evidence>
<accession>A0A250XN63</accession>
<dbReference type="Gene3D" id="2.60.120.260">
    <property type="entry name" value="Galactose-binding domain-like"/>
    <property type="match status" value="2"/>
</dbReference>
<dbReference type="Gene3D" id="2.90.10.10">
    <property type="entry name" value="Bulb-type lectin domain"/>
    <property type="match status" value="2"/>
</dbReference>
<dbReference type="Proteomes" id="UP000232323">
    <property type="component" value="Unassembled WGS sequence"/>
</dbReference>
<keyword evidence="5" id="KW-1185">Reference proteome</keyword>